<evidence type="ECO:0000313" key="3">
    <source>
        <dbReference type="Proteomes" id="UP000232638"/>
    </source>
</evidence>
<feature type="region of interest" description="Disordered" evidence="1">
    <location>
        <begin position="1"/>
        <end position="20"/>
    </location>
</feature>
<dbReference type="NCBIfam" id="TIGR03347">
    <property type="entry name" value="VI_chp_1"/>
    <property type="match status" value="1"/>
</dbReference>
<dbReference type="KEGG" id="tsy:THSYN_32575"/>
<proteinExistence type="predicted"/>
<evidence type="ECO:0000313" key="2">
    <source>
        <dbReference type="EMBL" id="AUB85633.1"/>
    </source>
</evidence>
<evidence type="ECO:0000256" key="1">
    <source>
        <dbReference type="SAM" id="MobiDB-lite"/>
    </source>
</evidence>
<dbReference type="RefSeq" id="WP_100923244.1">
    <property type="nucleotide sequence ID" value="NZ_CP020372.1"/>
</dbReference>
<name>A0A2K8UJ75_9GAMM</name>
<protein>
    <submittedName>
        <fullName evidence="2">Type VI secretion protein</fullName>
    </submittedName>
</protein>
<sequence length="366" mass="39852">MAGDHRPPPDPVTAPAPAVGTAAAADRERARALLLGELAAAPWAFGFCQTLRRLDCLQPERPRIGATARPADDPVRLGQRPSMRFAPAELAALAQSGAARAPRLLVYFLGLLGPNGPLPLHLTEYARERERHAGDTSFARFLDLFNHRMLALLYRAWAQAQPAVSFDRPDQDRFGTYLASLSGTAMPAFQDRDAMPDLAKRHYAGHLGCQTRHPEGLVAILRHLLALPVQIDEFVGRWLELPPDCRLRLGETPQTGALGATTTLGGRVWDHQSKFRVRIGPVRLTEYLGLLPGNAALARVTSVVRNYVGDALEWDLNPVLAAAQVPRLCLGRGPRLGWTTWLASGPLGRDGDDLKLDPNSLGARQG</sequence>
<dbReference type="Pfam" id="PF06996">
    <property type="entry name" value="T6SS_TssG"/>
    <property type="match status" value="1"/>
</dbReference>
<geneLocation type="plasmid" evidence="3">
    <name>pts485</name>
</geneLocation>
<reference evidence="2 3" key="1">
    <citation type="submission" date="2017-03" db="EMBL/GenBank/DDBJ databases">
        <title>Complete genome sequence of Candidatus 'Thiodictyon syntrophicum' sp. nov. strain Cad16T, a photolithoautotroph purple sulfur bacterium isolated from an alpine meromictic lake.</title>
        <authorList>
            <person name="Luedin S.M."/>
            <person name="Pothier J.F."/>
            <person name="Danza F."/>
            <person name="Storelli N."/>
            <person name="Wittwer M."/>
            <person name="Tonolla M."/>
        </authorList>
    </citation>
    <scope>NUCLEOTIDE SEQUENCE [LARGE SCALE GENOMIC DNA]</scope>
    <source>
        <strain evidence="2 3">Cad16T</strain>
        <plasmid evidence="3">Plasmid pts485</plasmid>
    </source>
</reference>
<dbReference type="PANTHER" id="PTHR35564:SF4">
    <property type="entry name" value="CYTOPLASMIC PROTEIN"/>
    <property type="match status" value="1"/>
</dbReference>
<dbReference type="AlphaFoldDB" id="A0A2K8UJ75"/>
<dbReference type="InterPro" id="IPR010732">
    <property type="entry name" value="T6SS_TssG-like"/>
</dbReference>
<keyword evidence="2" id="KW-0614">Plasmid</keyword>
<dbReference type="PANTHER" id="PTHR35564">
    <property type="match status" value="1"/>
</dbReference>
<organism evidence="2 3">
    <name type="scientific">Candidatus Thiodictyon syntrophicum</name>
    <dbReference type="NCBI Taxonomy" id="1166950"/>
    <lineage>
        <taxon>Bacteria</taxon>
        <taxon>Pseudomonadati</taxon>
        <taxon>Pseudomonadota</taxon>
        <taxon>Gammaproteobacteria</taxon>
        <taxon>Chromatiales</taxon>
        <taxon>Chromatiaceae</taxon>
        <taxon>Thiodictyon</taxon>
    </lineage>
</organism>
<accession>A0A2K8UJ75</accession>
<dbReference type="Proteomes" id="UP000232638">
    <property type="component" value="Plasmid pTs485"/>
</dbReference>
<gene>
    <name evidence="2" type="ORF">THSYN_32575</name>
</gene>
<keyword evidence="3" id="KW-1185">Reference proteome</keyword>
<dbReference type="EMBL" id="CP020372">
    <property type="protein sequence ID" value="AUB85633.1"/>
    <property type="molecule type" value="Genomic_DNA"/>
</dbReference>
<dbReference type="OrthoDB" id="1523296at2"/>